<dbReference type="EMBL" id="CP060711">
    <property type="protein sequence ID" value="QNN45583.1"/>
    <property type="molecule type" value="Genomic_DNA"/>
</dbReference>
<evidence type="ECO:0000256" key="2">
    <source>
        <dbReference type="SAM" id="SignalP"/>
    </source>
</evidence>
<feature type="region of interest" description="Disordered" evidence="1">
    <location>
        <begin position="210"/>
        <end position="234"/>
    </location>
</feature>
<evidence type="ECO:0000313" key="4">
    <source>
        <dbReference type="Proteomes" id="UP000515977"/>
    </source>
</evidence>
<feature type="signal peptide" evidence="2">
    <location>
        <begin position="1"/>
        <end position="25"/>
    </location>
</feature>
<sequence length="234" mass="25175">MPHHRHILSAAIAALALAGAGTAAAQTAAPAQKKIYCWDEGGRRVCGDALPASAVDSARTEFNAKSGLATGHVDRALTDEERSAAAIAAEEARRQAEADAMQKRRDLAMIESYMTEDDLRRAYGERTALLDETLKASRLGVANLRLSLLSLLRQAGDVELADAPVTKRLTDSIQRQHAELLRQKQILLAQEEDRAELERELAVSVQRYRDMRKTTGGETPAASPAPSAAKPAAG</sequence>
<feature type="compositionally biased region" description="Low complexity" evidence="1">
    <location>
        <begin position="220"/>
        <end position="234"/>
    </location>
</feature>
<evidence type="ECO:0000313" key="3">
    <source>
        <dbReference type="EMBL" id="QNN45583.1"/>
    </source>
</evidence>
<reference evidence="3 4" key="1">
    <citation type="submission" date="2020-08" db="EMBL/GenBank/DDBJ databases">
        <title>Genome sequence of Thermomonas brevis KACC 16975T.</title>
        <authorList>
            <person name="Hyun D.-W."/>
            <person name="Bae J.-W."/>
        </authorList>
    </citation>
    <scope>NUCLEOTIDE SEQUENCE [LARGE SCALE GENOMIC DNA]</scope>
    <source>
        <strain evidence="3 4">KACC 16975</strain>
    </source>
</reference>
<proteinExistence type="predicted"/>
<accession>A0A7G9QQF8</accession>
<dbReference type="AlphaFoldDB" id="A0A7G9QQF8"/>
<evidence type="ECO:0000256" key="1">
    <source>
        <dbReference type="SAM" id="MobiDB-lite"/>
    </source>
</evidence>
<dbReference type="KEGG" id="tbv:H9L17_10180"/>
<keyword evidence="4" id="KW-1185">Reference proteome</keyword>
<gene>
    <name evidence="3" type="ORF">H9L17_10180</name>
</gene>
<dbReference type="RefSeq" id="WP_187569351.1">
    <property type="nucleotide sequence ID" value="NZ_CP060711.1"/>
</dbReference>
<name>A0A7G9QQF8_9GAMM</name>
<organism evidence="3 4">
    <name type="scientific">Thermomonas brevis</name>
    <dbReference type="NCBI Taxonomy" id="215691"/>
    <lineage>
        <taxon>Bacteria</taxon>
        <taxon>Pseudomonadati</taxon>
        <taxon>Pseudomonadota</taxon>
        <taxon>Gammaproteobacteria</taxon>
        <taxon>Lysobacterales</taxon>
        <taxon>Lysobacteraceae</taxon>
        <taxon>Thermomonas</taxon>
    </lineage>
</organism>
<protein>
    <recommendedName>
        <fullName evidence="5">DUF4124 domain-containing protein</fullName>
    </recommendedName>
</protein>
<evidence type="ECO:0008006" key="5">
    <source>
        <dbReference type="Google" id="ProtNLM"/>
    </source>
</evidence>
<keyword evidence="2" id="KW-0732">Signal</keyword>
<feature type="chain" id="PRO_5028864122" description="DUF4124 domain-containing protein" evidence="2">
    <location>
        <begin position="26"/>
        <end position="234"/>
    </location>
</feature>
<dbReference type="Proteomes" id="UP000515977">
    <property type="component" value="Chromosome"/>
</dbReference>